<dbReference type="Proteomes" id="UP000608754">
    <property type="component" value="Unassembled WGS sequence"/>
</dbReference>
<accession>A0A8J7K5F0</accession>
<evidence type="ECO:0000313" key="1">
    <source>
        <dbReference type="EMBL" id="MBF0598298.1"/>
    </source>
</evidence>
<keyword evidence="2" id="KW-1185">Reference proteome</keyword>
<proteinExistence type="predicted"/>
<evidence type="ECO:0000313" key="2">
    <source>
        <dbReference type="Proteomes" id="UP000608754"/>
    </source>
</evidence>
<dbReference type="EMBL" id="JADGIK010000013">
    <property type="protein sequence ID" value="MBF0598298.1"/>
    <property type="molecule type" value="Genomic_DNA"/>
</dbReference>
<reference evidence="1" key="1">
    <citation type="submission" date="2020-10" db="EMBL/GenBank/DDBJ databases">
        <authorList>
            <person name="Lu T."/>
            <person name="Wang Q."/>
            <person name="Han X."/>
        </authorList>
    </citation>
    <scope>NUCLEOTIDE SEQUENCE</scope>
    <source>
        <strain evidence="1">WQ 117</strain>
    </source>
</reference>
<organism evidence="1 2">
    <name type="scientific">Faecalibacter rhinopitheci</name>
    <dbReference type="NCBI Taxonomy" id="2779678"/>
    <lineage>
        <taxon>Bacteria</taxon>
        <taxon>Pseudomonadati</taxon>
        <taxon>Bacteroidota</taxon>
        <taxon>Flavobacteriia</taxon>
        <taxon>Flavobacteriales</taxon>
        <taxon>Weeksellaceae</taxon>
        <taxon>Faecalibacter</taxon>
    </lineage>
</organism>
<protein>
    <submittedName>
        <fullName evidence="1">Uncharacterized protein</fullName>
    </submittedName>
</protein>
<name>A0A8J7K5F0_9FLAO</name>
<gene>
    <name evidence="1" type="ORF">IM532_12745</name>
</gene>
<dbReference type="AlphaFoldDB" id="A0A8J7K5F0"/>
<sequence length="56" mass="6272">MSKQENKFTEIVKASEVIETTKSGELKGGFQIIGEDPIEDDDIIPRINIFGCDFKP</sequence>
<comment type="caution">
    <text evidence="1">The sequence shown here is derived from an EMBL/GenBank/DDBJ whole genome shotgun (WGS) entry which is preliminary data.</text>
</comment>
<dbReference type="RefSeq" id="WP_194183883.1">
    <property type="nucleotide sequence ID" value="NZ_JADGIK010000013.1"/>
</dbReference>